<protein>
    <submittedName>
        <fullName evidence="1">Uncharacterized protein</fullName>
    </submittedName>
</protein>
<proteinExistence type="predicted"/>
<dbReference type="AlphaFoldDB" id="A0A2H3CVV9"/>
<dbReference type="InParanoid" id="A0A2H3CVV9"/>
<sequence length="199" mass="23385">MTQCPDPLSITLDKQFRCLRYQHPLSLVHIQRRTLNDFDNTYSEDNMRLDGSTSALASSSVLNKQHHLQTRHQQLYRLRASLHVHFQLLDIVSSTREVLCRHFRKGFNVPIVVLKRRGKKYSYKNGRHTPFFRYFHAATSRLRFFTITSIVMGKITKKKRSRAPDNLRRSSARVDLPVHDSRHPYAFSLYVCFVSLKVP</sequence>
<evidence type="ECO:0000313" key="2">
    <source>
        <dbReference type="Proteomes" id="UP000217790"/>
    </source>
</evidence>
<accession>A0A2H3CVV9</accession>
<keyword evidence="2" id="KW-1185">Reference proteome</keyword>
<name>A0A2H3CVV9_ARMGA</name>
<dbReference type="Proteomes" id="UP000217790">
    <property type="component" value="Unassembled WGS sequence"/>
</dbReference>
<organism evidence="1 2">
    <name type="scientific">Armillaria gallica</name>
    <name type="common">Bulbous honey fungus</name>
    <name type="synonym">Armillaria bulbosa</name>
    <dbReference type="NCBI Taxonomy" id="47427"/>
    <lineage>
        <taxon>Eukaryota</taxon>
        <taxon>Fungi</taxon>
        <taxon>Dikarya</taxon>
        <taxon>Basidiomycota</taxon>
        <taxon>Agaricomycotina</taxon>
        <taxon>Agaricomycetes</taxon>
        <taxon>Agaricomycetidae</taxon>
        <taxon>Agaricales</taxon>
        <taxon>Marasmiineae</taxon>
        <taxon>Physalacriaceae</taxon>
        <taxon>Armillaria</taxon>
    </lineage>
</organism>
<gene>
    <name evidence="1" type="ORF">ARMGADRAFT_135317</name>
</gene>
<evidence type="ECO:0000313" key="1">
    <source>
        <dbReference type="EMBL" id="PBK79446.1"/>
    </source>
</evidence>
<reference evidence="2" key="1">
    <citation type="journal article" date="2017" name="Nat. Ecol. Evol.">
        <title>Genome expansion and lineage-specific genetic innovations in the forest pathogenic fungi Armillaria.</title>
        <authorList>
            <person name="Sipos G."/>
            <person name="Prasanna A.N."/>
            <person name="Walter M.C."/>
            <person name="O'Connor E."/>
            <person name="Balint B."/>
            <person name="Krizsan K."/>
            <person name="Kiss B."/>
            <person name="Hess J."/>
            <person name="Varga T."/>
            <person name="Slot J."/>
            <person name="Riley R."/>
            <person name="Boka B."/>
            <person name="Rigling D."/>
            <person name="Barry K."/>
            <person name="Lee J."/>
            <person name="Mihaltcheva S."/>
            <person name="LaButti K."/>
            <person name="Lipzen A."/>
            <person name="Waldron R."/>
            <person name="Moloney N.M."/>
            <person name="Sperisen C."/>
            <person name="Kredics L."/>
            <person name="Vagvoelgyi C."/>
            <person name="Patrignani A."/>
            <person name="Fitzpatrick D."/>
            <person name="Nagy I."/>
            <person name="Doyle S."/>
            <person name="Anderson J.B."/>
            <person name="Grigoriev I.V."/>
            <person name="Gueldener U."/>
            <person name="Muensterkoetter M."/>
            <person name="Nagy L.G."/>
        </authorList>
    </citation>
    <scope>NUCLEOTIDE SEQUENCE [LARGE SCALE GENOMIC DNA]</scope>
    <source>
        <strain evidence="2">Ar21-2</strain>
    </source>
</reference>
<dbReference type="EMBL" id="KZ293775">
    <property type="protein sequence ID" value="PBK79446.1"/>
    <property type="molecule type" value="Genomic_DNA"/>
</dbReference>